<organism evidence="1 2">
    <name type="scientific">Streptomyces griseus subsp. griseus (strain JCM 4626 / CBS 651.72 / NBRC 13350 / KCC S-0626 / ISP 5235)</name>
    <dbReference type="NCBI Taxonomy" id="455632"/>
    <lineage>
        <taxon>Bacteria</taxon>
        <taxon>Bacillati</taxon>
        <taxon>Actinomycetota</taxon>
        <taxon>Actinomycetes</taxon>
        <taxon>Kitasatosporales</taxon>
        <taxon>Streptomycetaceae</taxon>
        <taxon>Streptomyces</taxon>
    </lineage>
</organism>
<evidence type="ECO:0000313" key="1">
    <source>
        <dbReference type="EMBL" id="BAG20600.1"/>
    </source>
</evidence>
<evidence type="ECO:0000313" key="2">
    <source>
        <dbReference type="Proteomes" id="UP000001685"/>
    </source>
</evidence>
<dbReference type="KEGG" id="sgr:SGR_3771"/>
<dbReference type="Proteomes" id="UP000001685">
    <property type="component" value="Chromosome"/>
</dbReference>
<dbReference type="EMBL" id="AP009493">
    <property type="protein sequence ID" value="BAG20600.1"/>
    <property type="molecule type" value="Genomic_DNA"/>
</dbReference>
<name>B1VQU9_STRGG</name>
<reference evidence="2" key="1">
    <citation type="journal article" date="2008" name="J. Bacteriol.">
        <title>Genome sequence of the streptomycin-producing microorganism Streptomyces griseus IFO 13350.</title>
        <authorList>
            <person name="Ohnishi Y."/>
            <person name="Ishikawa J."/>
            <person name="Hara H."/>
            <person name="Suzuki H."/>
            <person name="Ikenoya M."/>
            <person name="Ikeda H."/>
            <person name="Yamashita A."/>
            <person name="Hattori M."/>
            <person name="Horinouchi S."/>
        </authorList>
    </citation>
    <scope>NUCLEOTIDE SEQUENCE [LARGE SCALE GENOMIC DNA]</scope>
    <source>
        <strain evidence="2">JCM 4626 / NBRC 13350</strain>
    </source>
</reference>
<gene>
    <name evidence="1" type="ordered locus">SGR_3771</name>
</gene>
<sequence>MNGGKPARNQLGCGDLNLPIERDRCLARTSGVRATVWTPDELLPSYA</sequence>
<accession>B1VQU9</accession>
<proteinExistence type="predicted"/>
<dbReference type="AlphaFoldDB" id="B1VQU9"/>
<dbReference type="HOGENOM" id="CLU_3173686_0_0_11"/>
<protein>
    <submittedName>
        <fullName evidence="1">Uncharacterized protein</fullName>
    </submittedName>
</protein>